<gene>
    <name evidence="1" type="ORF">POVCU2_0080050</name>
</gene>
<proteinExistence type="predicted"/>
<dbReference type="EMBL" id="FLQU01001489">
    <property type="protein sequence ID" value="SBS93270.1"/>
    <property type="molecule type" value="Genomic_DNA"/>
</dbReference>
<name>A0A1A8WK21_PLAOA</name>
<organism evidence="1 2">
    <name type="scientific">Plasmodium ovale curtisi</name>
    <dbReference type="NCBI Taxonomy" id="864141"/>
    <lineage>
        <taxon>Eukaryota</taxon>
        <taxon>Sar</taxon>
        <taxon>Alveolata</taxon>
        <taxon>Apicomplexa</taxon>
        <taxon>Aconoidasida</taxon>
        <taxon>Haemosporida</taxon>
        <taxon>Plasmodiidae</taxon>
        <taxon>Plasmodium</taxon>
        <taxon>Plasmodium (Plasmodium)</taxon>
    </lineage>
</organism>
<evidence type="ECO:0000313" key="1">
    <source>
        <dbReference type="EMBL" id="SBS93270.1"/>
    </source>
</evidence>
<dbReference type="AlphaFoldDB" id="A0A1A8WK21"/>
<evidence type="ECO:0000313" key="2">
    <source>
        <dbReference type="Proteomes" id="UP000078560"/>
    </source>
</evidence>
<sequence>MKNNEDFFTNNILEEILCNIENHVFEDIKFLCDLYNYKRKIHDIVTGDKTEHYLFDFKNAYENGFNKVKKFSKKYGSNGQMPLIEYDVVLRQYNIPKKKNNLKLTPFRQLLYLMLKWVKNTWINENERGTELLSYPSDIENKISDNRKYNIEYYSVRDS</sequence>
<protein>
    <submittedName>
        <fullName evidence="1">PIR Superfamily Protein</fullName>
    </submittedName>
</protein>
<dbReference type="Proteomes" id="UP000078560">
    <property type="component" value="Unassembled WGS sequence"/>
</dbReference>
<accession>A0A1A8WK21</accession>
<reference evidence="2" key="1">
    <citation type="submission" date="2016-05" db="EMBL/GenBank/DDBJ databases">
        <authorList>
            <person name="Naeem Raeece"/>
        </authorList>
    </citation>
    <scope>NUCLEOTIDE SEQUENCE [LARGE SCALE GENOMIC DNA]</scope>
</reference>